<accession>A0AA36G7D3</accession>
<dbReference type="Gene3D" id="3.30.40.10">
    <property type="entry name" value="Zinc/RING finger domain, C3HC4 (zinc finger)"/>
    <property type="match status" value="1"/>
</dbReference>
<keyword evidence="2" id="KW-0479">Metal-binding</keyword>
<evidence type="ECO:0000256" key="5">
    <source>
        <dbReference type="ARBA" id="ARBA00022833"/>
    </source>
</evidence>
<dbReference type="PROSITE" id="PS50178">
    <property type="entry name" value="ZF_FYVE"/>
    <property type="match status" value="1"/>
</dbReference>
<organism evidence="10 11">
    <name type="scientific">Mesorhabditis spiculigera</name>
    <dbReference type="NCBI Taxonomy" id="96644"/>
    <lineage>
        <taxon>Eukaryota</taxon>
        <taxon>Metazoa</taxon>
        <taxon>Ecdysozoa</taxon>
        <taxon>Nematoda</taxon>
        <taxon>Chromadorea</taxon>
        <taxon>Rhabditida</taxon>
        <taxon>Rhabditina</taxon>
        <taxon>Rhabditomorpha</taxon>
        <taxon>Rhabditoidea</taxon>
        <taxon>Rhabditidae</taxon>
        <taxon>Mesorhabditinae</taxon>
        <taxon>Mesorhabditis</taxon>
    </lineage>
</organism>
<dbReference type="SMART" id="SM00320">
    <property type="entry name" value="WD40"/>
    <property type="match status" value="5"/>
</dbReference>
<keyword evidence="11" id="KW-1185">Reference proteome</keyword>
<dbReference type="PROSITE" id="PS50294">
    <property type="entry name" value="WD_REPEATS_REGION"/>
    <property type="match status" value="1"/>
</dbReference>
<feature type="domain" description="FYVE-type" evidence="9">
    <location>
        <begin position="277"/>
        <end position="348"/>
    </location>
</feature>
<dbReference type="InterPro" id="IPR001680">
    <property type="entry name" value="WD40_rpt"/>
</dbReference>
<feature type="repeat" description="WD" evidence="7">
    <location>
        <begin position="191"/>
        <end position="224"/>
    </location>
</feature>
<keyword evidence="1 7" id="KW-0853">WD repeat</keyword>
<dbReference type="FunFam" id="3.30.40.10:FF:000105">
    <property type="entry name" value="WD repeat and FYVE domain-containing protein 2"/>
    <property type="match status" value="1"/>
</dbReference>
<dbReference type="PANTHER" id="PTHR46189">
    <property type="entry name" value="LD41958P"/>
    <property type="match status" value="1"/>
</dbReference>
<dbReference type="Pfam" id="PF00400">
    <property type="entry name" value="WD40"/>
    <property type="match status" value="3"/>
</dbReference>
<evidence type="ECO:0000313" key="10">
    <source>
        <dbReference type="EMBL" id="CAJ0582034.1"/>
    </source>
</evidence>
<evidence type="ECO:0000256" key="4">
    <source>
        <dbReference type="ARBA" id="ARBA00022771"/>
    </source>
</evidence>
<dbReference type="GO" id="GO:0008270">
    <property type="term" value="F:zinc ion binding"/>
    <property type="evidence" value="ECO:0007669"/>
    <property type="project" value="UniProtKB-KW"/>
</dbReference>
<evidence type="ECO:0000256" key="7">
    <source>
        <dbReference type="PROSITE-ProRule" id="PRU00221"/>
    </source>
</evidence>
<proteinExistence type="predicted"/>
<dbReference type="SUPFAM" id="SSF57903">
    <property type="entry name" value="FYVE/PHD zinc finger"/>
    <property type="match status" value="1"/>
</dbReference>
<dbReference type="InterPro" id="IPR013083">
    <property type="entry name" value="Znf_RING/FYVE/PHD"/>
</dbReference>
<evidence type="ECO:0000313" key="11">
    <source>
        <dbReference type="Proteomes" id="UP001177023"/>
    </source>
</evidence>
<keyword evidence="4 6" id="KW-0863">Zinc-finger</keyword>
<dbReference type="CDD" id="cd15718">
    <property type="entry name" value="FYVE_WDFY1_like"/>
    <property type="match status" value="1"/>
</dbReference>
<evidence type="ECO:0000256" key="3">
    <source>
        <dbReference type="ARBA" id="ARBA00022737"/>
    </source>
</evidence>
<dbReference type="PROSITE" id="PS00678">
    <property type="entry name" value="WD_REPEATS_1"/>
    <property type="match status" value="1"/>
</dbReference>
<dbReference type="SUPFAM" id="SSF50978">
    <property type="entry name" value="WD40 repeat-like"/>
    <property type="match status" value="1"/>
</dbReference>
<comment type="caution">
    <text evidence="10">The sequence shown here is derived from an EMBL/GenBank/DDBJ whole genome shotgun (WGS) entry which is preliminary data.</text>
</comment>
<keyword evidence="3" id="KW-0677">Repeat</keyword>
<dbReference type="GO" id="GO:0005769">
    <property type="term" value="C:early endosome"/>
    <property type="evidence" value="ECO:0007669"/>
    <property type="project" value="TreeGrafter"/>
</dbReference>
<dbReference type="InterPro" id="IPR042234">
    <property type="entry name" value="WDFY1/WDFY2"/>
</dbReference>
<feature type="repeat" description="WD" evidence="7">
    <location>
        <begin position="234"/>
        <end position="275"/>
    </location>
</feature>
<dbReference type="Pfam" id="PF01363">
    <property type="entry name" value="FYVE"/>
    <property type="match status" value="1"/>
</dbReference>
<evidence type="ECO:0000256" key="1">
    <source>
        <dbReference type="ARBA" id="ARBA00022574"/>
    </source>
</evidence>
<evidence type="ECO:0000256" key="2">
    <source>
        <dbReference type="ARBA" id="ARBA00022723"/>
    </source>
</evidence>
<feature type="non-terminal residue" evidence="10">
    <location>
        <position position="399"/>
    </location>
</feature>
<dbReference type="InterPro" id="IPR036322">
    <property type="entry name" value="WD40_repeat_dom_sf"/>
</dbReference>
<evidence type="ECO:0000256" key="6">
    <source>
        <dbReference type="PROSITE-ProRule" id="PRU00091"/>
    </source>
</evidence>
<dbReference type="InterPro" id="IPR011011">
    <property type="entry name" value="Znf_FYVE_PHD"/>
</dbReference>
<dbReference type="SMART" id="SM00064">
    <property type="entry name" value="FYVE"/>
    <property type="match status" value="1"/>
</dbReference>
<dbReference type="InterPro" id="IPR019775">
    <property type="entry name" value="WD40_repeat_CS"/>
</dbReference>
<reference evidence="10" key="1">
    <citation type="submission" date="2023-06" db="EMBL/GenBank/DDBJ databases">
        <authorList>
            <person name="Delattre M."/>
        </authorList>
    </citation>
    <scope>NUCLEOTIDE SEQUENCE</scope>
    <source>
        <strain evidence="10">AF72</strain>
    </source>
</reference>
<protein>
    <recommendedName>
        <fullName evidence="9">FYVE-type domain-containing protein</fullName>
    </recommendedName>
</protein>
<dbReference type="Proteomes" id="UP001177023">
    <property type="component" value="Unassembled WGS sequence"/>
</dbReference>
<dbReference type="PANTHER" id="PTHR46189:SF1">
    <property type="entry name" value="LD41958P"/>
    <property type="match status" value="1"/>
</dbReference>
<evidence type="ECO:0000259" key="9">
    <source>
        <dbReference type="PROSITE" id="PS50178"/>
    </source>
</evidence>
<name>A0AA36G7D3_9BILA</name>
<keyword evidence="5" id="KW-0862">Zinc</keyword>
<dbReference type="EMBL" id="CATQJA010002664">
    <property type="protein sequence ID" value="CAJ0582034.1"/>
    <property type="molecule type" value="Genomic_DNA"/>
</dbReference>
<dbReference type="InterPro" id="IPR017455">
    <property type="entry name" value="Znf_FYVE-rel"/>
</dbReference>
<dbReference type="AlphaFoldDB" id="A0AA36G7D3"/>
<sequence>MTAVINPRPSSSSDLPVDNLPKPDLLSKVENVSVRILDVWMLKDEDGFWTAGEDKSLRLYLRREAGDKYWPSINEPMVMQPTCLHYDEQKRLLVVTDDMNSVRELRRFTVHSGPVSSLHLDPARGIVFSCSRDKTIMWHNSNEGNRLGSTSIDASAVSMIVADPFIFVGDYSGNIHVLRIDGTQAQHLNKLSAHTGTVTSLAWDHEKQWLFSGSADNLVIMWDVGGKKGDAYELTGHTSRISRICYSQEKKKLFTADESGKMMVWAMAATRIVTPAWANSDYCQLCDAPFFWNLQAMWQKKVVGQRQHHCRICGQAACSNCCTERTTYPPMGFEIPVRICKNCENNKREHPERFDLTPLAVPYELKTGVVAMHLANGHGKMVVVGQNKKIFVYNVSPVL</sequence>
<dbReference type="InterPro" id="IPR015943">
    <property type="entry name" value="WD40/YVTN_repeat-like_dom_sf"/>
</dbReference>
<gene>
    <name evidence="10" type="ORF">MSPICULIGERA_LOCUS20177</name>
</gene>
<feature type="region of interest" description="Disordered" evidence="8">
    <location>
        <begin position="1"/>
        <end position="20"/>
    </location>
</feature>
<evidence type="ECO:0000256" key="8">
    <source>
        <dbReference type="SAM" id="MobiDB-lite"/>
    </source>
</evidence>
<dbReference type="PROSITE" id="PS50082">
    <property type="entry name" value="WD_REPEATS_2"/>
    <property type="match status" value="2"/>
</dbReference>
<dbReference type="Gene3D" id="2.130.10.10">
    <property type="entry name" value="YVTN repeat-like/Quinoprotein amine dehydrogenase"/>
    <property type="match status" value="2"/>
</dbReference>
<dbReference type="InterPro" id="IPR000306">
    <property type="entry name" value="Znf_FYVE"/>
</dbReference>